<gene>
    <name evidence="2" type="ORF">MD535_21325</name>
</gene>
<dbReference type="EMBL" id="JAKRRY010000040">
    <property type="protein sequence ID" value="MCW8348531.1"/>
    <property type="molecule type" value="Genomic_DNA"/>
</dbReference>
<evidence type="ECO:0000256" key="1">
    <source>
        <dbReference type="SAM" id="MobiDB-lite"/>
    </source>
</evidence>
<comment type="caution">
    <text evidence="2">The sequence shown here is derived from an EMBL/GenBank/DDBJ whole genome shotgun (WGS) entry which is preliminary data.</text>
</comment>
<feature type="region of interest" description="Disordered" evidence="1">
    <location>
        <begin position="1"/>
        <end position="120"/>
    </location>
</feature>
<name>A0A9X3HYH0_9VIBR</name>
<dbReference type="Proteomes" id="UP001155587">
    <property type="component" value="Unassembled WGS sequence"/>
</dbReference>
<dbReference type="InterPro" id="IPR021735">
    <property type="entry name" value="DUF3306"/>
</dbReference>
<feature type="compositionally biased region" description="Polar residues" evidence="1">
    <location>
        <begin position="235"/>
        <end position="256"/>
    </location>
</feature>
<feature type="compositionally biased region" description="Basic and acidic residues" evidence="1">
    <location>
        <begin position="41"/>
        <end position="63"/>
    </location>
</feature>
<proteinExistence type="predicted"/>
<keyword evidence="3" id="KW-1185">Reference proteome</keyword>
<feature type="compositionally biased region" description="Basic and acidic residues" evidence="1">
    <location>
        <begin position="213"/>
        <end position="226"/>
    </location>
</feature>
<feature type="compositionally biased region" description="Acidic residues" evidence="1">
    <location>
        <begin position="103"/>
        <end position="113"/>
    </location>
</feature>
<evidence type="ECO:0000313" key="3">
    <source>
        <dbReference type="Proteomes" id="UP001155587"/>
    </source>
</evidence>
<sequence>MKNSFLSRWSQRKLDADKDITSTPTHLEQQNDDDQILADKQLVRDDSERNGSERNSFENDRSIDANTAPAHLQDDNDPKPSQAMVENTDALDTENQDASQTSDESEGEVEDIPVESLTMSELMTKTGLDKAAKKAALRKMFLSPEFNVVDRLNDYDHDYAAVKPLAAGVAETLREWVNKVEELESDPTNPESAGENKDDNVVALDDENVSDEQGAKREDALEAEHDNDAEDELQQTKSENVTDVDTSSCASNVNVK</sequence>
<evidence type="ECO:0000313" key="2">
    <source>
        <dbReference type="EMBL" id="MCW8348531.1"/>
    </source>
</evidence>
<dbReference type="Pfam" id="PF11748">
    <property type="entry name" value="DUF3306"/>
    <property type="match status" value="1"/>
</dbReference>
<accession>A0A9X3HYH0</accession>
<organism evidence="2 3">
    <name type="scientific">Vibrio qingdaonensis</name>
    <dbReference type="NCBI Taxonomy" id="2829491"/>
    <lineage>
        <taxon>Bacteria</taxon>
        <taxon>Pseudomonadati</taxon>
        <taxon>Pseudomonadota</taxon>
        <taxon>Gammaproteobacteria</taxon>
        <taxon>Vibrionales</taxon>
        <taxon>Vibrionaceae</taxon>
        <taxon>Vibrio</taxon>
    </lineage>
</organism>
<reference evidence="2" key="1">
    <citation type="submission" date="2022-02" db="EMBL/GenBank/DDBJ databases">
        <title>Vibrio sp. nov, a new bacterium isolated from seawater.</title>
        <authorList>
            <person name="Yuan Y."/>
        </authorList>
    </citation>
    <scope>NUCLEOTIDE SEQUENCE</scope>
    <source>
        <strain evidence="2">ZSDZ65</strain>
    </source>
</reference>
<feature type="region of interest" description="Disordered" evidence="1">
    <location>
        <begin position="181"/>
        <end position="256"/>
    </location>
</feature>
<dbReference type="AlphaFoldDB" id="A0A9X3HYH0"/>
<dbReference type="RefSeq" id="WP_265677055.1">
    <property type="nucleotide sequence ID" value="NZ_JAKRRY010000040.1"/>
</dbReference>
<protein>
    <submittedName>
        <fullName evidence="2">DUF3306 domain-containing protein</fullName>
    </submittedName>
</protein>